<evidence type="ECO:0000313" key="3">
    <source>
        <dbReference type="EMBL" id="EFW18959.1"/>
    </source>
</evidence>
<dbReference type="Proteomes" id="UP000002497">
    <property type="component" value="Unassembled WGS sequence"/>
</dbReference>
<evidence type="ECO:0000256" key="1">
    <source>
        <dbReference type="SAM" id="MobiDB-lite"/>
    </source>
</evidence>
<gene>
    <name evidence="3" type="ORF">CPSG_04505</name>
</gene>
<keyword evidence="2" id="KW-0812">Transmembrane</keyword>
<feature type="transmembrane region" description="Helical" evidence="2">
    <location>
        <begin position="12"/>
        <end position="30"/>
    </location>
</feature>
<keyword evidence="2" id="KW-0472">Membrane</keyword>
<dbReference type="HOGENOM" id="CLU_2637902_0_0_1"/>
<proteinExistence type="predicted"/>
<keyword evidence="4" id="KW-1185">Reference proteome</keyword>
<dbReference type="VEuPathDB" id="FungiDB:CPSG_04505"/>
<dbReference type="EMBL" id="GL636491">
    <property type="protein sequence ID" value="EFW18959.1"/>
    <property type="molecule type" value="Genomic_DNA"/>
</dbReference>
<keyword evidence="2" id="KW-1133">Transmembrane helix</keyword>
<dbReference type="AlphaFoldDB" id="E9D4G6"/>
<evidence type="ECO:0000313" key="4">
    <source>
        <dbReference type="Proteomes" id="UP000002497"/>
    </source>
</evidence>
<feature type="compositionally biased region" description="Basic and acidic residues" evidence="1">
    <location>
        <begin position="63"/>
        <end position="77"/>
    </location>
</feature>
<organism evidence="4">
    <name type="scientific">Coccidioides posadasii (strain RMSCC 757 / Silveira)</name>
    <name type="common">Valley fever fungus</name>
    <dbReference type="NCBI Taxonomy" id="443226"/>
    <lineage>
        <taxon>Eukaryota</taxon>
        <taxon>Fungi</taxon>
        <taxon>Dikarya</taxon>
        <taxon>Ascomycota</taxon>
        <taxon>Pezizomycotina</taxon>
        <taxon>Eurotiomycetes</taxon>
        <taxon>Eurotiomycetidae</taxon>
        <taxon>Onygenales</taxon>
        <taxon>Onygenaceae</taxon>
        <taxon>Coccidioides</taxon>
    </lineage>
</organism>
<name>E9D4G6_COCPS</name>
<protein>
    <submittedName>
        <fullName evidence="3">Uncharacterized protein</fullName>
    </submittedName>
</protein>
<reference evidence="4" key="2">
    <citation type="submission" date="2010-03" db="EMBL/GenBank/DDBJ databases">
        <title>The genome sequence of Coccidioides posadasii strain Silveira.</title>
        <authorList>
            <consortium name="The Broad Institute Genome Sequencing Center for Infectious Disease"/>
            <person name="Neafsey D."/>
            <person name="Orbach M."/>
            <person name="Henn M.R."/>
            <person name="Cole G.T."/>
            <person name="Galgiani J."/>
            <person name="Gardner M.J."/>
            <person name="Kirkland T.N."/>
            <person name="Taylor J.W."/>
            <person name="Young S.K."/>
            <person name="Zeng Q."/>
            <person name="Koehrsen M."/>
            <person name="Alvarado L."/>
            <person name="Berlin A."/>
            <person name="Borenstein D."/>
            <person name="Chapman S.B."/>
            <person name="Chen Z."/>
            <person name="Engels R."/>
            <person name="Freedman E."/>
            <person name="Gellesch M."/>
            <person name="Goldberg J."/>
            <person name="Griggs A."/>
            <person name="Gujja S."/>
            <person name="Heilman E."/>
            <person name="Heiman D."/>
            <person name="Howarth C."/>
            <person name="Jen D."/>
            <person name="Larson L."/>
            <person name="Mehta T."/>
            <person name="Neiman D."/>
            <person name="Park D."/>
            <person name="Pearson M."/>
            <person name="Richards J."/>
            <person name="Roberts A."/>
            <person name="Saif S."/>
            <person name="Shea T."/>
            <person name="Shenoy N."/>
            <person name="Sisk P."/>
            <person name="Stolte C."/>
            <person name="Sykes S."/>
            <person name="Walk T."/>
            <person name="White J."/>
            <person name="Yandava C."/>
            <person name="Haas B."/>
            <person name="Nusbaum C."/>
            <person name="Birren B."/>
        </authorList>
    </citation>
    <scope>NUCLEOTIDE SEQUENCE [LARGE SCALE GENOMIC DNA]</scope>
    <source>
        <strain evidence="4">RMSCC 757 / Silveira</strain>
    </source>
</reference>
<sequence>MDRTTSSSTKEFFLFFFYFFIFLFFFGGSSPTPSVLRTEYSVQQMEFAASEARRTPVDSPTDSQRESAARLDASAER</sequence>
<accession>E9D4G6</accession>
<evidence type="ECO:0000256" key="2">
    <source>
        <dbReference type="SAM" id="Phobius"/>
    </source>
</evidence>
<feature type="region of interest" description="Disordered" evidence="1">
    <location>
        <begin position="49"/>
        <end position="77"/>
    </location>
</feature>
<reference evidence="4" key="1">
    <citation type="journal article" date="2010" name="Genome Res.">
        <title>Population genomic sequencing of Coccidioides fungi reveals recent hybridization and transposon control.</title>
        <authorList>
            <person name="Neafsey D.E."/>
            <person name="Barker B.M."/>
            <person name="Sharpton T.J."/>
            <person name="Stajich J.E."/>
            <person name="Park D.J."/>
            <person name="Whiston E."/>
            <person name="Hung C.-Y."/>
            <person name="McMahan C."/>
            <person name="White J."/>
            <person name="Sykes S."/>
            <person name="Heiman D."/>
            <person name="Young S."/>
            <person name="Zeng Q."/>
            <person name="Abouelleil A."/>
            <person name="Aftuck L."/>
            <person name="Bessette D."/>
            <person name="Brown A."/>
            <person name="FitzGerald M."/>
            <person name="Lui A."/>
            <person name="Macdonald J.P."/>
            <person name="Priest M."/>
            <person name="Orbach M.J."/>
            <person name="Galgiani J.N."/>
            <person name="Kirkland T.N."/>
            <person name="Cole G.T."/>
            <person name="Birren B.W."/>
            <person name="Henn M.R."/>
            <person name="Taylor J.W."/>
            <person name="Rounsley S.D."/>
        </authorList>
    </citation>
    <scope>NUCLEOTIDE SEQUENCE [LARGE SCALE GENOMIC DNA]</scope>
    <source>
        <strain evidence="4">RMSCC 757 / Silveira</strain>
    </source>
</reference>